<dbReference type="Gene3D" id="6.10.340.10">
    <property type="match status" value="1"/>
</dbReference>
<keyword evidence="10" id="KW-1133">Transmembrane helix</keyword>
<comment type="subcellular location">
    <subcellularLocation>
        <location evidence="2">Cell membrane</location>
        <topology evidence="2">Multi-pass membrane protein</topology>
    </subcellularLocation>
</comment>
<evidence type="ECO:0000313" key="14">
    <source>
        <dbReference type="Proteomes" id="UP000241771"/>
    </source>
</evidence>
<reference evidence="13 14" key="1">
    <citation type="submission" date="2018-01" db="EMBL/GenBank/DDBJ databases">
        <title>Whole genome sequencing of Histamine producing bacteria.</title>
        <authorList>
            <person name="Butler K."/>
        </authorList>
    </citation>
    <scope>NUCLEOTIDE SEQUENCE [LARGE SCALE GENOMIC DNA]</scope>
    <source>
        <strain evidence="13 14">DSM 100436</strain>
    </source>
</reference>
<dbReference type="GO" id="GO:0005524">
    <property type="term" value="F:ATP binding"/>
    <property type="evidence" value="ECO:0007669"/>
    <property type="project" value="UniProtKB-KW"/>
</dbReference>
<dbReference type="PANTHER" id="PTHR44936:SF10">
    <property type="entry name" value="SENSOR PROTEIN RSTB"/>
    <property type="match status" value="1"/>
</dbReference>
<accession>A0A2T3NUZ1</accession>
<evidence type="ECO:0000256" key="3">
    <source>
        <dbReference type="ARBA" id="ARBA00012438"/>
    </source>
</evidence>
<dbReference type="InterPro" id="IPR003660">
    <property type="entry name" value="HAMP_dom"/>
</dbReference>
<keyword evidence="4" id="KW-1003">Cell membrane</keyword>
<dbReference type="GO" id="GO:0005886">
    <property type="term" value="C:plasma membrane"/>
    <property type="evidence" value="ECO:0007669"/>
    <property type="project" value="UniProtKB-SubCell"/>
</dbReference>
<dbReference type="Proteomes" id="UP000241771">
    <property type="component" value="Unassembled WGS sequence"/>
</dbReference>
<evidence type="ECO:0000256" key="7">
    <source>
        <dbReference type="ARBA" id="ARBA00022741"/>
    </source>
</evidence>
<keyword evidence="8" id="KW-0418">Kinase</keyword>
<dbReference type="SMART" id="SM00388">
    <property type="entry name" value="HisKA"/>
    <property type="match status" value="1"/>
</dbReference>
<feature type="domain" description="Histidine kinase" evidence="11">
    <location>
        <begin position="246"/>
        <end position="460"/>
    </location>
</feature>
<dbReference type="SUPFAM" id="SSF158472">
    <property type="entry name" value="HAMP domain-like"/>
    <property type="match status" value="1"/>
</dbReference>
<comment type="catalytic activity">
    <reaction evidence="1">
        <text>ATP + protein L-histidine = ADP + protein N-phospho-L-histidine.</text>
        <dbReference type="EC" id="2.7.13.3"/>
    </reaction>
</comment>
<dbReference type="SMART" id="SM00304">
    <property type="entry name" value="HAMP"/>
    <property type="match status" value="1"/>
</dbReference>
<dbReference type="InterPro" id="IPR003661">
    <property type="entry name" value="HisK_dim/P_dom"/>
</dbReference>
<feature type="domain" description="HAMP" evidence="12">
    <location>
        <begin position="183"/>
        <end position="238"/>
    </location>
</feature>
<gene>
    <name evidence="13" type="ORF">C9I98_08510</name>
</gene>
<evidence type="ECO:0000256" key="5">
    <source>
        <dbReference type="ARBA" id="ARBA00022553"/>
    </source>
</evidence>
<feature type="transmembrane region" description="Helical" evidence="10">
    <location>
        <begin position="158"/>
        <end position="182"/>
    </location>
</feature>
<dbReference type="GO" id="GO:0000155">
    <property type="term" value="F:phosphorelay sensor kinase activity"/>
    <property type="evidence" value="ECO:0007669"/>
    <property type="project" value="InterPro"/>
</dbReference>
<dbReference type="InterPro" id="IPR050980">
    <property type="entry name" value="2C_sensor_his_kinase"/>
</dbReference>
<dbReference type="PROSITE" id="PS50885">
    <property type="entry name" value="HAMP"/>
    <property type="match status" value="1"/>
</dbReference>
<evidence type="ECO:0000256" key="4">
    <source>
        <dbReference type="ARBA" id="ARBA00022475"/>
    </source>
</evidence>
<comment type="caution">
    <text evidence="13">The sequence shown here is derived from an EMBL/GenBank/DDBJ whole genome shotgun (WGS) entry which is preliminary data.</text>
</comment>
<dbReference type="Pfam" id="PF02518">
    <property type="entry name" value="HATPase_c"/>
    <property type="match status" value="1"/>
</dbReference>
<name>A0A2T3NUZ1_9GAMM</name>
<protein>
    <recommendedName>
        <fullName evidence="3">histidine kinase</fullName>
        <ecNumber evidence="3">2.7.13.3</ecNumber>
    </recommendedName>
</protein>
<keyword evidence="14" id="KW-1185">Reference proteome</keyword>
<evidence type="ECO:0000313" key="13">
    <source>
        <dbReference type="EMBL" id="PSW20093.1"/>
    </source>
</evidence>
<keyword evidence="6" id="KW-0808">Transferase</keyword>
<evidence type="ECO:0000256" key="6">
    <source>
        <dbReference type="ARBA" id="ARBA00022679"/>
    </source>
</evidence>
<dbReference type="OrthoDB" id="9804645at2"/>
<dbReference type="EC" id="2.7.13.3" evidence="3"/>
<keyword evidence="9" id="KW-0067">ATP-binding</keyword>
<dbReference type="InterPro" id="IPR031930">
    <property type="entry name" value="HK_sensor"/>
</dbReference>
<dbReference type="InterPro" id="IPR003594">
    <property type="entry name" value="HATPase_dom"/>
</dbReference>
<dbReference type="InterPro" id="IPR005467">
    <property type="entry name" value="His_kinase_dom"/>
</dbReference>
<evidence type="ECO:0000259" key="11">
    <source>
        <dbReference type="PROSITE" id="PS50109"/>
    </source>
</evidence>
<keyword evidence="10" id="KW-0812">Transmembrane</keyword>
<dbReference type="Pfam" id="PF16750">
    <property type="entry name" value="HK_sensor"/>
    <property type="match status" value="1"/>
</dbReference>
<dbReference type="AlphaFoldDB" id="A0A2T3NUZ1"/>
<evidence type="ECO:0000256" key="1">
    <source>
        <dbReference type="ARBA" id="ARBA00000085"/>
    </source>
</evidence>
<evidence type="ECO:0000256" key="8">
    <source>
        <dbReference type="ARBA" id="ARBA00022777"/>
    </source>
</evidence>
<dbReference type="RefSeq" id="WP_036831161.1">
    <property type="nucleotide sequence ID" value="NZ_JGVO01001576.1"/>
</dbReference>
<dbReference type="InterPro" id="IPR036097">
    <property type="entry name" value="HisK_dim/P_sf"/>
</dbReference>
<dbReference type="PROSITE" id="PS50109">
    <property type="entry name" value="HIS_KIN"/>
    <property type="match status" value="1"/>
</dbReference>
<dbReference type="InterPro" id="IPR004358">
    <property type="entry name" value="Sig_transdc_His_kin-like_C"/>
</dbReference>
<feature type="transmembrane region" description="Helical" evidence="10">
    <location>
        <begin position="21"/>
        <end position="43"/>
    </location>
</feature>
<dbReference type="Gene3D" id="3.30.450.170">
    <property type="entry name" value="Two-component histidine kinase, sensor domain"/>
    <property type="match status" value="1"/>
</dbReference>
<dbReference type="Pfam" id="PF00512">
    <property type="entry name" value="HisKA"/>
    <property type="match status" value="1"/>
</dbReference>
<keyword evidence="7" id="KW-0547">Nucleotide-binding</keyword>
<dbReference type="EMBL" id="PYMA01000004">
    <property type="protein sequence ID" value="PSW20093.1"/>
    <property type="molecule type" value="Genomic_DNA"/>
</dbReference>
<dbReference type="SMART" id="SM00387">
    <property type="entry name" value="HATPase_c"/>
    <property type="match status" value="1"/>
</dbReference>
<dbReference type="PANTHER" id="PTHR44936">
    <property type="entry name" value="SENSOR PROTEIN CREC"/>
    <property type="match status" value="1"/>
</dbReference>
<evidence type="ECO:0000256" key="2">
    <source>
        <dbReference type="ARBA" id="ARBA00004651"/>
    </source>
</evidence>
<dbReference type="InterPro" id="IPR036890">
    <property type="entry name" value="HATPase_C_sf"/>
</dbReference>
<dbReference type="SUPFAM" id="SSF47384">
    <property type="entry name" value="Homodimeric domain of signal transducing histidine kinase"/>
    <property type="match status" value="1"/>
</dbReference>
<dbReference type="Pfam" id="PF00672">
    <property type="entry name" value="HAMP"/>
    <property type="match status" value="1"/>
</dbReference>
<keyword evidence="5" id="KW-0597">Phosphoprotein</keyword>
<dbReference type="PRINTS" id="PR00344">
    <property type="entry name" value="BCTRLSENSOR"/>
</dbReference>
<dbReference type="SUPFAM" id="SSF55874">
    <property type="entry name" value="ATPase domain of HSP90 chaperone/DNA topoisomerase II/histidine kinase"/>
    <property type="match status" value="1"/>
</dbReference>
<dbReference type="CDD" id="cd00082">
    <property type="entry name" value="HisKA"/>
    <property type="match status" value="1"/>
</dbReference>
<evidence type="ECO:0000256" key="10">
    <source>
        <dbReference type="SAM" id="Phobius"/>
    </source>
</evidence>
<organism evidence="13 14">
    <name type="scientific">Photobacterium sanctipauli</name>
    <dbReference type="NCBI Taxonomy" id="1342794"/>
    <lineage>
        <taxon>Bacteria</taxon>
        <taxon>Pseudomonadati</taxon>
        <taxon>Pseudomonadota</taxon>
        <taxon>Gammaproteobacteria</taxon>
        <taxon>Vibrionales</taxon>
        <taxon>Vibrionaceae</taxon>
        <taxon>Photobacterium</taxon>
    </lineage>
</organism>
<sequence>MAIIRFRQLRAHFGLDDRGGLAFKLFSYFAVSLFLILILQNIAEAAMVRALLRIPERIQTEMLDLAYQAEVMINEGDMDELADWERGQKYSLHVITDTNTAISGRTMHPHFEFKLSFTRSIDTIFDNRVSQPIIGIPLTTGHHLVIQFPYQYHPAKNFAYYFLVIKFVIAVLILAVFSVLLARYLKTPLDKLQQASHQLAEGDFSVRVSHAVGNTVTEFSSLACSFDHMTQRIEDLAEKQRRLIRDVSHELKTPLARHDLALHLLRKKLPEESQPLLAKLERESDEMNELVSEILEFSRLENASYDANLQPVDLVSLCRYQVLELQDMLKPGQTLSFIGNNVDTYALADHRLVLRAVKNLVGNAVKYAGEQACICVEVKDTGHGVLINVEDDGQGIKQQHLQSVFDPFTRLESSREKRTGGSGLGLAIVREAMLVMRGEATAKNLDAGGFQVSLWFYQAQ</sequence>
<dbReference type="CDD" id="cd06225">
    <property type="entry name" value="HAMP"/>
    <property type="match status" value="1"/>
</dbReference>
<keyword evidence="10" id="KW-0472">Membrane</keyword>
<evidence type="ECO:0000256" key="9">
    <source>
        <dbReference type="ARBA" id="ARBA00022840"/>
    </source>
</evidence>
<dbReference type="Gene3D" id="1.10.287.130">
    <property type="match status" value="1"/>
</dbReference>
<proteinExistence type="predicted"/>
<evidence type="ECO:0000259" key="12">
    <source>
        <dbReference type="PROSITE" id="PS50885"/>
    </source>
</evidence>
<dbReference type="InterPro" id="IPR038428">
    <property type="entry name" value="HK_sensor_dom_sf"/>
</dbReference>
<dbReference type="Gene3D" id="3.30.565.10">
    <property type="entry name" value="Histidine kinase-like ATPase, C-terminal domain"/>
    <property type="match status" value="1"/>
</dbReference>